<evidence type="ECO:0000313" key="7">
    <source>
        <dbReference type="EMBL" id="KAJ8947346.1"/>
    </source>
</evidence>
<dbReference type="EMBL" id="JAPWTK010000163">
    <property type="protein sequence ID" value="KAJ8947346.1"/>
    <property type="molecule type" value="Genomic_DNA"/>
</dbReference>
<keyword evidence="2 4" id="KW-0378">Hydrolase</keyword>
<proteinExistence type="inferred from homology"/>
<dbReference type="GO" id="GO:0004553">
    <property type="term" value="F:hydrolase activity, hydrolyzing O-glycosyl compounds"/>
    <property type="evidence" value="ECO:0007669"/>
    <property type="project" value="InterPro"/>
</dbReference>
<evidence type="ECO:0000313" key="8">
    <source>
        <dbReference type="Proteomes" id="UP001162162"/>
    </source>
</evidence>
<comment type="similarity">
    <text evidence="1 4">Belongs to the glycosyl hydrolase 31 family.</text>
</comment>
<dbReference type="InterPro" id="IPR048395">
    <property type="entry name" value="Glyco_hydro_31_C"/>
</dbReference>
<evidence type="ECO:0000259" key="6">
    <source>
        <dbReference type="Pfam" id="PF21365"/>
    </source>
</evidence>
<keyword evidence="3 4" id="KW-0326">Glycosidase</keyword>
<name>A0AAV8Y8P6_9CUCU</name>
<sequence>MWIAYTACCYAIFVSFLATATTLSFKSSESVLGLTTSSNGMNLVLSLGATKKLAMSPSTVSFTPGGFIITWATESPSAVLKDCFDLKKGEVNWYGGPERWTQEWPVEKLKIDGSLPYVVRSTDNFAVVERYWLNSLGAYIFVDDRAPLFVDQNNEEDGKICFIAKLDDLYSDRNTIYFNYTIVAEDDPKTAHLHAVKNRLGKPKGHPDERMVKTPIWTTWAKYKRDINDDTVLAFAQDILDHGYKGGQIEIDDNWETCYGAQEFNPDRFANISNTVSAIKKMGFRVTLWVHPFVNNDCDPVVSEGKEKGYFQIDANGNTNSSWWDGIDANQVDFTNPDAAQWYSARLKKLQENPGIDSFKFDAGEVTYGPQQPVSSYVNAENTPNVFTGSYIRNCAEFGDLIEVRSAWRTQDLPIFTRMIDKESSWTTDNGLRSLVTTLLQMNMNGYSMVLPDMIGGNGYEVTPTLELLIRWTQANTFMPAMQFSYLPWDFPSEDYYGEGIVTKFVELHDQYSDEIIKAMEANIENGTPVNAPIWWIDPTDSTALANDNEFLLGENILVAPILDEGATSRDVYLPKGSWKDGNSNQVYEGPMTVINYSAQIDILPFFIKQ</sequence>
<evidence type="ECO:0000256" key="2">
    <source>
        <dbReference type="ARBA" id="ARBA00022801"/>
    </source>
</evidence>
<protein>
    <recommendedName>
        <fullName evidence="9">Glycoside hydrolase family 31</fullName>
    </recommendedName>
</protein>
<dbReference type="GO" id="GO:0005975">
    <property type="term" value="P:carbohydrate metabolic process"/>
    <property type="evidence" value="ECO:0007669"/>
    <property type="project" value="InterPro"/>
</dbReference>
<dbReference type="InterPro" id="IPR017853">
    <property type="entry name" value="GH"/>
</dbReference>
<evidence type="ECO:0000256" key="3">
    <source>
        <dbReference type="ARBA" id="ARBA00023295"/>
    </source>
</evidence>
<evidence type="ECO:0008006" key="9">
    <source>
        <dbReference type="Google" id="ProtNLM"/>
    </source>
</evidence>
<dbReference type="PANTHER" id="PTHR43053:SF4">
    <property type="entry name" value="MYOGENESIS-REGULATING GLYCOSIDASE"/>
    <property type="match status" value="1"/>
</dbReference>
<feature type="domain" description="Glycosyl hydrolase family 31 C-terminal" evidence="6">
    <location>
        <begin position="527"/>
        <end position="610"/>
    </location>
</feature>
<dbReference type="InterPro" id="IPR000322">
    <property type="entry name" value="Glyco_hydro_31_TIM"/>
</dbReference>
<comment type="caution">
    <text evidence="7">The sequence shown here is derived from an EMBL/GenBank/DDBJ whole genome shotgun (WGS) entry which is preliminary data.</text>
</comment>
<dbReference type="Gene3D" id="3.20.20.80">
    <property type="entry name" value="Glycosidases"/>
    <property type="match status" value="1"/>
</dbReference>
<evidence type="ECO:0000256" key="1">
    <source>
        <dbReference type="ARBA" id="ARBA00007806"/>
    </source>
</evidence>
<dbReference type="AlphaFoldDB" id="A0AAV8Y8P6"/>
<gene>
    <name evidence="7" type="ORF">NQ318_002872</name>
</gene>
<dbReference type="SUPFAM" id="SSF51445">
    <property type="entry name" value="(Trans)glycosidases"/>
    <property type="match status" value="1"/>
</dbReference>
<dbReference type="Proteomes" id="UP001162162">
    <property type="component" value="Unassembled WGS sequence"/>
</dbReference>
<dbReference type="Pfam" id="PF01055">
    <property type="entry name" value="Glyco_hydro_31_2nd"/>
    <property type="match status" value="1"/>
</dbReference>
<accession>A0AAV8Y8P6</accession>
<organism evidence="7 8">
    <name type="scientific">Aromia moschata</name>
    <dbReference type="NCBI Taxonomy" id="1265417"/>
    <lineage>
        <taxon>Eukaryota</taxon>
        <taxon>Metazoa</taxon>
        <taxon>Ecdysozoa</taxon>
        <taxon>Arthropoda</taxon>
        <taxon>Hexapoda</taxon>
        <taxon>Insecta</taxon>
        <taxon>Pterygota</taxon>
        <taxon>Neoptera</taxon>
        <taxon>Endopterygota</taxon>
        <taxon>Coleoptera</taxon>
        <taxon>Polyphaga</taxon>
        <taxon>Cucujiformia</taxon>
        <taxon>Chrysomeloidea</taxon>
        <taxon>Cerambycidae</taxon>
        <taxon>Cerambycinae</taxon>
        <taxon>Callichromatini</taxon>
        <taxon>Aromia</taxon>
    </lineage>
</organism>
<dbReference type="CDD" id="cd06592">
    <property type="entry name" value="GH31_NET37"/>
    <property type="match status" value="1"/>
</dbReference>
<dbReference type="Gene3D" id="2.60.40.1180">
    <property type="entry name" value="Golgi alpha-mannosidase II"/>
    <property type="match status" value="1"/>
</dbReference>
<dbReference type="Pfam" id="PF21365">
    <property type="entry name" value="Glyco_hydro_31_3rd"/>
    <property type="match status" value="1"/>
</dbReference>
<dbReference type="InterPro" id="IPR013780">
    <property type="entry name" value="Glyco_hydro_b"/>
</dbReference>
<feature type="domain" description="Glycoside hydrolase family 31 TIM barrel" evidence="5">
    <location>
        <begin position="220"/>
        <end position="484"/>
    </location>
</feature>
<dbReference type="SUPFAM" id="SSF51011">
    <property type="entry name" value="Glycosyl hydrolase domain"/>
    <property type="match status" value="1"/>
</dbReference>
<dbReference type="PANTHER" id="PTHR43053">
    <property type="entry name" value="GLYCOSIDASE FAMILY 31"/>
    <property type="match status" value="1"/>
</dbReference>
<evidence type="ECO:0000259" key="5">
    <source>
        <dbReference type="Pfam" id="PF01055"/>
    </source>
</evidence>
<reference evidence="7" key="1">
    <citation type="journal article" date="2023" name="Insect Mol. Biol.">
        <title>Genome sequencing provides insights into the evolution of gene families encoding plant cell wall-degrading enzymes in longhorned beetles.</title>
        <authorList>
            <person name="Shin N.R."/>
            <person name="Okamura Y."/>
            <person name="Kirsch R."/>
            <person name="Pauchet Y."/>
        </authorList>
    </citation>
    <scope>NUCLEOTIDE SEQUENCE</scope>
    <source>
        <strain evidence="7">AMC_N1</strain>
    </source>
</reference>
<evidence type="ECO:0000256" key="4">
    <source>
        <dbReference type="RuleBase" id="RU361185"/>
    </source>
</evidence>
<dbReference type="InterPro" id="IPR050985">
    <property type="entry name" value="Alpha-glycosidase_related"/>
</dbReference>
<keyword evidence="8" id="KW-1185">Reference proteome</keyword>